<dbReference type="Proteomes" id="UP001589867">
    <property type="component" value="Unassembled WGS sequence"/>
</dbReference>
<organism evidence="2 3">
    <name type="scientific">Phytohabitans kaempferiae</name>
    <dbReference type="NCBI Taxonomy" id="1620943"/>
    <lineage>
        <taxon>Bacteria</taxon>
        <taxon>Bacillati</taxon>
        <taxon>Actinomycetota</taxon>
        <taxon>Actinomycetes</taxon>
        <taxon>Micromonosporales</taxon>
        <taxon>Micromonosporaceae</taxon>
    </lineage>
</organism>
<name>A0ABV6MBL9_9ACTN</name>
<accession>A0ABV6MBL9</accession>
<evidence type="ECO:0000313" key="2">
    <source>
        <dbReference type="EMBL" id="MFC0532095.1"/>
    </source>
</evidence>
<protein>
    <submittedName>
        <fullName evidence="2">Uncharacterized protein</fullName>
    </submittedName>
</protein>
<evidence type="ECO:0000256" key="1">
    <source>
        <dbReference type="SAM" id="MobiDB-lite"/>
    </source>
</evidence>
<feature type="compositionally biased region" description="Polar residues" evidence="1">
    <location>
        <begin position="227"/>
        <end position="241"/>
    </location>
</feature>
<dbReference type="RefSeq" id="WP_377257611.1">
    <property type="nucleotide sequence ID" value="NZ_JBHLUH010000064.1"/>
</dbReference>
<evidence type="ECO:0000313" key="3">
    <source>
        <dbReference type="Proteomes" id="UP001589867"/>
    </source>
</evidence>
<reference evidence="2 3" key="1">
    <citation type="submission" date="2024-09" db="EMBL/GenBank/DDBJ databases">
        <authorList>
            <person name="Sun Q."/>
            <person name="Mori K."/>
        </authorList>
    </citation>
    <scope>NUCLEOTIDE SEQUENCE [LARGE SCALE GENOMIC DNA]</scope>
    <source>
        <strain evidence="2 3">TBRC 3947</strain>
    </source>
</reference>
<keyword evidence="3" id="KW-1185">Reference proteome</keyword>
<dbReference type="EMBL" id="JBHLUH010000064">
    <property type="protein sequence ID" value="MFC0532095.1"/>
    <property type="molecule type" value="Genomic_DNA"/>
</dbReference>
<feature type="region of interest" description="Disordered" evidence="1">
    <location>
        <begin position="218"/>
        <end position="241"/>
    </location>
</feature>
<sequence length="241" mass="25866">MTDQQLAAPDITEAEREAVRRFAPTVTQLDLFAPWGWVEQLDGFGGGAPAAGVPRSWPDGWERHDLNEIGIMRLQGVEPVAEGLPPGQESTAAGKPSKLARRLALTQAAVEFWGQAQGVRLPKRTDAVILDRRNDVAIEAADAVPGDVVLLWGCAHLGGLQTRLEAGGYVLAEETWHTVGRLPRPSSIAFWMLVGALMNVRRLPQAIKQAKAAWQNQADRPVADPVTASTAATLGDGESTT</sequence>
<proteinExistence type="predicted"/>
<comment type="caution">
    <text evidence="2">The sequence shown here is derived from an EMBL/GenBank/DDBJ whole genome shotgun (WGS) entry which is preliminary data.</text>
</comment>
<gene>
    <name evidence="2" type="ORF">ACFFIA_31035</name>
</gene>